<accession>A0A1I3ZYC2</accession>
<dbReference type="AlphaFoldDB" id="A0A1I3ZYC2"/>
<dbReference type="eggNOG" id="ENOG5032QVI">
    <property type="taxonomic scope" value="Bacteria"/>
</dbReference>
<evidence type="ECO:0000313" key="3">
    <source>
        <dbReference type="Proteomes" id="UP000183557"/>
    </source>
</evidence>
<sequence length="219" mass="26034">MKNNKKDHPFFKEDSSEKMALFDERKTTVKNKKQQRSNAKKKKREVAIPSIAEILPIQDMTEEGSFQLKGDGGYMDVMQLQSKDIYSPSTQETEYDIMKMAKFFQSYAPDIKIVSMNFPVNMKKQLDAINYKIAQNKAPLYERFLIRKREELHFLEAYRTNREFYLYIYATSLKQLAEYRNNCRRYLGRVSPVIELTDEKKLDLLYKLYNQNSKLEKRG</sequence>
<name>A0A1I3ZYC2_HALDA</name>
<feature type="compositionally biased region" description="Basic and acidic residues" evidence="1">
    <location>
        <begin position="1"/>
        <end position="27"/>
    </location>
</feature>
<dbReference type="Proteomes" id="UP000183557">
    <property type="component" value="Unassembled WGS sequence"/>
</dbReference>
<dbReference type="STRING" id="240302.BN982_02646"/>
<dbReference type="OrthoDB" id="2088199at2"/>
<dbReference type="RefSeq" id="WP_075038104.1">
    <property type="nucleotide sequence ID" value="NZ_FOSB01000015.1"/>
</dbReference>
<dbReference type="EMBL" id="FOSB01000015">
    <property type="protein sequence ID" value="SFK48646.1"/>
    <property type="molecule type" value="Genomic_DNA"/>
</dbReference>
<gene>
    <name evidence="2" type="ORF">SAMN04487936_11535</name>
</gene>
<organism evidence="2 3">
    <name type="scientific">Halobacillus dabanensis</name>
    <dbReference type="NCBI Taxonomy" id="240302"/>
    <lineage>
        <taxon>Bacteria</taxon>
        <taxon>Bacillati</taxon>
        <taxon>Bacillota</taxon>
        <taxon>Bacilli</taxon>
        <taxon>Bacillales</taxon>
        <taxon>Bacillaceae</taxon>
        <taxon>Halobacillus</taxon>
    </lineage>
</organism>
<proteinExistence type="predicted"/>
<feature type="region of interest" description="Disordered" evidence="1">
    <location>
        <begin position="1"/>
        <end position="43"/>
    </location>
</feature>
<keyword evidence="3" id="KW-1185">Reference proteome</keyword>
<evidence type="ECO:0000313" key="2">
    <source>
        <dbReference type="EMBL" id="SFK48646.1"/>
    </source>
</evidence>
<feature type="compositionally biased region" description="Basic residues" evidence="1">
    <location>
        <begin position="28"/>
        <end position="43"/>
    </location>
</feature>
<protein>
    <submittedName>
        <fullName evidence="2">Uncharacterized protein</fullName>
    </submittedName>
</protein>
<evidence type="ECO:0000256" key="1">
    <source>
        <dbReference type="SAM" id="MobiDB-lite"/>
    </source>
</evidence>
<reference evidence="3" key="1">
    <citation type="submission" date="2016-10" db="EMBL/GenBank/DDBJ databases">
        <authorList>
            <person name="Varghese N."/>
            <person name="Submissions S."/>
        </authorList>
    </citation>
    <scope>NUCLEOTIDE SEQUENCE [LARGE SCALE GENOMIC DNA]</scope>
    <source>
        <strain evidence="3">CGMCC 1.3704</strain>
    </source>
</reference>